<dbReference type="Pfam" id="PF02653">
    <property type="entry name" value="BPD_transp_2"/>
    <property type="match status" value="1"/>
</dbReference>
<evidence type="ECO:0000256" key="1">
    <source>
        <dbReference type="ARBA" id="ARBA00004651"/>
    </source>
</evidence>
<evidence type="ECO:0000256" key="3">
    <source>
        <dbReference type="ARBA" id="ARBA00022692"/>
    </source>
</evidence>
<keyword evidence="3" id="KW-0812">Transmembrane</keyword>
<dbReference type="PANTHER" id="PTHR32196:SF72">
    <property type="entry name" value="RIBOSE IMPORT PERMEASE PROTEIN RBSC"/>
    <property type="match status" value="1"/>
</dbReference>
<keyword evidence="4" id="KW-1133">Transmembrane helix</keyword>
<evidence type="ECO:0000313" key="7">
    <source>
        <dbReference type="Proteomes" id="UP000263928"/>
    </source>
</evidence>
<protein>
    <submittedName>
        <fullName evidence="6">Branched-chain amino acid transport system / permease component</fullName>
    </submittedName>
</protein>
<reference evidence="7" key="1">
    <citation type="submission" date="2018-08" db="EMBL/GenBank/DDBJ databases">
        <authorList>
            <person name="Hornung B."/>
        </authorList>
    </citation>
    <scope>NUCLEOTIDE SEQUENCE [LARGE SCALE GENOMIC DNA]</scope>
</reference>
<dbReference type="Proteomes" id="UP000263928">
    <property type="component" value="Unassembled WGS sequence"/>
</dbReference>
<dbReference type="RefSeq" id="WP_220451974.1">
    <property type="nucleotide sequence ID" value="NZ_LR134442.1"/>
</dbReference>
<proteinExistence type="predicted"/>
<evidence type="ECO:0000256" key="5">
    <source>
        <dbReference type="ARBA" id="ARBA00023136"/>
    </source>
</evidence>
<evidence type="ECO:0000256" key="4">
    <source>
        <dbReference type="ARBA" id="ARBA00022989"/>
    </source>
</evidence>
<dbReference type="GO" id="GO:0005886">
    <property type="term" value="C:plasma membrane"/>
    <property type="evidence" value="ECO:0007669"/>
    <property type="project" value="UniProtKB-SubCell"/>
</dbReference>
<keyword evidence="2" id="KW-1003">Cell membrane</keyword>
<name>A0A383S6Z4_9ACTN</name>
<keyword evidence="5" id="KW-0472">Membrane</keyword>
<dbReference type="GO" id="GO:0022857">
    <property type="term" value="F:transmembrane transporter activity"/>
    <property type="evidence" value="ECO:0007669"/>
    <property type="project" value="InterPro"/>
</dbReference>
<dbReference type="PANTHER" id="PTHR32196">
    <property type="entry name" value="ABC TRANSPORTER PERMEASE PROTEIN YPHD-RELATED-RELATED"/>
    <property type="match status" value="1"/>
</dbReference>
<dbReference type="EMBL" id="UNQJ01000006">
    <property type="protein sequence ID" value="SYZ33184.1"/>
    <property type="molecule type" value="Genomic_DNA"/>
</dbReference>
<sequence length="335" mass="34113">MNGLPTSVAGPGNTGAGDRVRAVLLAGLRGGILGPVAALLCAIVLFSVATDTFLTASNVSLILAQSVVIGTLALGQTVVIITAGIDLANAAIMVLVTVVMADMAGSGHPVMALGVACLVALGLTGVSGLLVSAARLPPFIVTLGMLTIVTAAARLYTGSTSIAVSNDVMSWLGSPVQLGDFRLTHGVFVLLLSYAVMWFALTQTGWGRHVMAVGDDPEAARLVGIKTRRVLMSVYLTGGICYALAAWQALGRIPNADPSAYANGNLDSITAVVIGGTSLFGGRGGVTGTFVGTLIVIVLRNGLTQAGIDSLYQDIATGVLVIVAVLVDQMTRRGR</sequence>
<gene>
    <name evidence="6" type="ORF">PROPAUS_1101</name>
</gene>
<organism evidence="6 7">
    <name type="scientific">Propionibacterium australiense</name>
    <dbReference type="NCBI Taxonomy" id="119981"/>
    <lineage>
        <taxon>Bacteria</taxon>
        <taxon>Bacillati</taxon>
        <taxon>Actinomycetota</taxon>
        <taxon>Actinomycetes</taxon>
        <taxon>Propionibacteriales</taxon>
        <taxon>Propionibacteriaceae</taxon>
        <taxon>Propionibacterium</taxon>
    </lineage>
</organism>
<keyword evidence="7" id="KW-1185">Reference proteome</keyword>
<evidence type="ECO:0000256" key="2">
    <source>
        <dbReference type="ARBA" id="ARBA00022475"/>
    </source>
</evidence>
<dbReference type="AlphaFoldDB" id="A0A383S6Z4"/>
<dbReference type="InterPro" id="IPR001851">
    <property type="entry name" value="ABC_transp_permease"/>
</dbReference>
<dbReference type="CDD" id="cd06579">
    <property type="entry name" value="TM_PBP1_transp_AraH_like"/>
    <property type="match status" value="1"/>
</dbReference>
<accession>A0A383S6Z4</accession>
<evidence type="ECO:0000313" key="6">
    <source>
        <dbReference type="EMBL" id="SYZ33184.1"/>
    </source>
</evidence>
<comment type="subcellular location">
    <subcellularLocation>
        <location evidence="1">Cell membrane</location>
        <topology evidence="1">Multi-pass membrane protein</topology>
    </subcellularLocation>
</comment>